<keyword evidence="2" id="KW-1003">Cell membrane</keyword>
<keyword evidence="4 6" id="KW-1133">Transmembrane helix</keyword>
<dbReference type="EMBL" id="JBHRTE010000049">
    <property type="protein sequence ID" value="MFC3168846.1"/>
    <property type="molecule type" value="Genomic_DNA"/>
</dbReference>
<sequence>MNQPYCGPGAAPETFWTDWNFDPPLLLALVGLSLVLWRRGSGHGRAIAVMALGAAFVSPLCALTVALFSARAVHHLVLAGVAAPALALAWPLAARLPPQVGAAAMALAMAAWHLPGIYDAIWRSDAVYWAMQAALLVPAWAFWSAVLTGRRPAGLVDSLLVMGLAGLMGLLGAVLTFAPGILYLQHVDGAARWGMTALDDQRLAGLILWVPGFLPMAGLAFAMLRRDWLRGFAA</sequence>
<reference evidence="8" key="1">
    <citation type="journal article" date="2019" name="Int. J. Syst. Evol. Microbiol.">
        <title>The Global Catalogue of Microorganisms (GCM) 10K type strain sequencing project: providing services to taxonomists for standard genome sequencing and annotation.</title>
        <authorList>
            <consortium name="The Broad Institute Genomics Platform"/>
            <consortium name="The Broad Institute Genome Sequencing Center for Infectious Disease"/>
            <person name="Wu L."/>
            <person name="Ma J."/>
        </authorList>
    </citation>
    <scope>NUCLEOTIDE SEQUENCE [LARGE SCALE GENOMIC DNA]</scope>
    <source>
        <strain evidence="8">KCTC 52239</strain>
    </source>
</reference>
<feature type="transmembrane region" description="Helical" evidence="6">
    <location>
        <begin position="76"/>
        <end position="93"/>
    </location>
</feature>
<evidence type="ECO:0000256" key="5">
    <source>
        <dbReference type="ARBA" id="ARBA00023136"/>
    </source>
</evidence>
<dbReference type="InterPro" id="IPR019108">
    <property type="entry name" value="Caa3_assmbl_CtaG-rel"/>
</dbReference>
<evidence type="ECO:0000256" key="1">
    <source>
        <dbReference type="ARBA" id="ARBA00004651"/>
    </source>
</evidence>
<dbReference type="Pfam" id="PF09678">
    <property type="entry name" value="Caa3_CtaG"/>
    <property type="match status" value="1"/>
</dbReference>
<keyword evidence="8" id="KW-1185">Reference proteome</keyword>
<evidence type="ECO:0000256" key="6">
    <source>
        <dbReference type="SAM" id="Phobius"/>
    </source>
</evidence>
<feature type="transmembrane region" description="Helical" evidence="6">
    <location>
        <begin position="159"/>
        <end position="183"/>
    </location>
</feature>
<feature type="transmembrane region" description="Helical" evidence="6">
    <location>
        <begin position="203"/>
        <end position="224"/>
    </location>
</feature>
<dbReference type="Proteomes" id="UP001595557">
    <property type="component" value="Unassembled WGS sequence"/>
</dbReference>
<evidence type="ECO:0000313" key="8">
    <source>
        <dbReference type="Proteomes" id="UP001595557"/>
    </source>
</evidence>
<gene>
    <name evidence="7" type="ORF">ACFOD7_12385</name>
</gene>
<name>A0ABV7IL70_9RHOB</name>
<evidence type="ECO:0000313" key="7">
    <source>
        <dbReference type="EMBL" id="MFC3168846.1"/>
    </source>
</evidence>
<keyword evidence="3 6" id="KW-0812">Transmembrane</keyword>
<comment type="subcellular location">
    <subcellularLocation>
        <location evidence="1">Cell membrane</location>
        <topology evidence="1">Multi-pass membrane protein</topology>
    </subcellularLocation>
</comment>
<feature type="transmembrane region" description="Helical" evidence="6">
    <location>
        <begin position="100"/>
        <end position="121"/>
    </location>
</feature>
<organism evidence="7 8">
    <name type="scientific">Paracoccus fontiphilus</name>
    <dbReference type="NCBI Taxonomy" id="1815556"/>
    <lineage>
        <taxon>Bacteria</taxon>
        <taxon>Pseudomonadati</taxon>
        <taxon>Pseudomonadota</taxon>
        <taxon>Alphaproteobacteria</taxon>
        <taxon>Rhodobacterales</taxon>
        <taxon>Paracoccaceae</taxon>
        <taxon>Paracoccus</taxon>
    </lineage>
</organism>
<evidence type="ECO:0000256" key="4">
    <source>
        <dbReference type="ARBA" id="ARBA00022989"/>
    </source>
</evidence>
<evidence type="ECO:0000256" key="3">
    <source>
        <dbReference type="ARBA" id="ARBA00022692"/>
    </source>
</evidence>
<keyword evidence="5 6" id="KW-0472">Membrane</keyword>
<comment type="caution">
    <text evidence="7">The sequence shown here is derived from an EMBL/GenBank/DDBJ whole genome shotgun (WGS) entry which is preliminary data.</text>
</comment>
<dbReference type="RefSeq" id="WP_377707121.1">
    <property type="nucleotide sequence ID" value="NZ_JBHRTE010000049.1"/>
</dbReference>
<feature type="transmembrane region" description="Helical" evidence="6">
    <location>
        <begin position="127"/>
        <end position="147"/>
    </location>
</feature>
<proteinExistence type="predicted"/>
<protein>
    <submittedName>
        <fullName evidence="7">Cytochrome c oxidase assembly protein</fullName>
    </submittedName>
</protein>
<feature type="transmembrane region" description="Helical" evidence="6">
    <location>
        <begin position="20"/>
        <end position="37"/>
    </location>
</feature>
<evidence type="ECO:0000256" key="2">
    <source>
        <dbReference type="ARBA" id="ARBA00022475"/>
    </source>
</evidence>
<accession>A0ABV7IL70</accession>
<feature type="transmembrane region" description="Helical" evidence="6">
    <location>
        <begin position="49"/>
        <end position="70"/>
    </location>
</feature>